<evidence type="ECO:0000259" key="4">
    <source>
        <dbReference type="PROSITE" id="PS51077"/>
    </source>
</evidence>
<dbReference type="GO" id="GO:0003677">
    <property type="term" value="F:DNA binding"/>
    <property type="evidence" value="ECO:0007669"/>
    <property type="project" value="UniProtKB-KW"/>
</dbReference>
<dbReference type="SUPFAM" id="SSF46785">
    <property type="entry name" value="Winged helix' DNA-binding domain"/>
    <property type="match status" value="1"/>
</dbReference>
<dbReference type="RefSeq" id="WP_202094201.1">
    <property type="nucleotide sequence ID" value="NZ_CP061035.1"/>
</dbReference>
<evidence type="ECO:0000256" key="2">
    <source>
        <dbReference type="ARBA" id="ARBA00023125"/>
    </source>
</evidence>
<dbReference type="InterPro" id="IPR036388">
    <property type="entry name" value="WH-like_DNA-bd_sf"/>
</dbReference>
<reference evidence="7" key="1">
    <citation type="submission" date="2020-09" db="EMBL/GenBank/DDBJ databases">
        <title>Sphingomonas sp., a new species isolated from pork steak.</title>
        <authorList>
            <person name="Heidler von Heilborn D."/>
        </authorList>
    </citation>
    <scope>NUCLEOTIDE SEQUENCE [LARGE SCALE GENOMIC DNA]</scope>
</reference>
<proteinExistence type="predicted"/>
<evidence type="ECO:0000256" key="1">
    <source>
        <dbReference type="ARBA" id="ARBA00023015"/>
    </source>
</evidence>
<dbReference type="Proteomes" id="UP000595894">
    <property type="component" value="Chromosome"/>
</dbReference>
<dbReference type="PROSITE" id="PS51077">
    <property type="entry name" value="HTH_ICLR"/>
    <property type="match status" value="1"/>
</dbReference>
<keyword evidence="7" id="KW-1185">Reference proteome</keyword>
<keyword evidence="1" id="KW-0805">Transcription regulation</keyword>
<dbReference type="InterPro" id="IPR029016">
    <property type="entry name" value="GAF-like_dom_sf"/>
</dbReference>
<dbReference type="InterPro" id="IPR036390">
    <property type="entry name" value="WH_DNA-bd_sf"/>
</dbReference>
<evidence type="ECO:0000256" key="3">
    <source>
        <dbReference type="ARBA" id="ARBA00023163"/>
    </source>
</evidence>
<dbReference type="GO" id="GO:0045892">
    <property type="term" value="P:negative regulation of DNA-templated transcription"/>
    <property type="evidence" value="ECO:0007669"/>
    <property type="project" value="TreeGrafter"/>
</dbReference>
<accession>A0A974NV47</accession>
<dbReference type="SUPFAM" id="SSF55781">
    <property type="entry name" value="GAF domain-like"/>
    <property type="match status" value="1"/>
</dbReference>
<dbReference type="Gene3D" id="1.10.10.10">
    <property type="entry name" value="Winged helix-like DNA-binding domain superfamily/Winged helix DNA-binding domain"/>
    <property type="match status" value="1"/>
</dbReference>
<protein>
    <submittedName>
        <fullName evidence="6">IclR family transcriptional regulator</fullName>
    </submittedName>
</protein>
<evidence type="ECO:0000313" key="7">
    <source>
        <dbReference type="Proteomes" id="UP000595894"/>
    </source>
</evidence>
<dbReference type="Pfam" id="PF09339">
    <property type="entry name" value="HTH_IclR"/>
    <property type="match status" value="1"/>
</dbReference>
<evidence type="ECO:0000259" key="5">
    <source>
        <dbReference type="PROSITE" id="PS51078"/>
    </source>
</evidence>
<dbReference type="Gene3D" id="3.30.450.40">
    <property type="match status" value="1"/>
</dbReference>
<sequence>MATGQDDGFDAELTAAHIYRVPIIDKMMEIFTLLEQGPDQEPRIAHIVAETRLSRSTVYRILNTLVHHGLVYRTSDGGYRLGLRLKGLAASVTINLTLEDMLATVRPALKILSDRTRATSKFTILDQSLAKVVALEIGSDPFAPTSRLGSTFDLHAGAASKLLLAHAPAAERKAVFNNPLARHTDTTIVERADLEAELATIRATGISFDRGEWSGNVHAVAAPIIGPGSEVLGALSVTYFPKPDEAQFLLHVTPILREVASDVSEQLARGITTMTSPGLI</sequence>
<dbReference type="SMART" id="SM00346">
    <property type="entry name" value="HTH_ICLR"/>
    <property type="match status" value="1"/>
</dbReference>
<dbReference type="Pfam" id="PF01614">
    <property type="entry name" value="IclR_C"/>
    <property type="match status" value="1"/>
</dbReference>
<organism evidence="6 7">
    <name type="scientific">Sphingomonas aliaeris</name>
    <dbReference type="NCBI Taxonomy" id="2759526"/>
    <lineage>
        <taxon>Bacteria</taxon>
        <taxon>Pseudomonadati</taxon>
        <taxon>Pseudomonadota</taxon>
        <taxon>Alphaproteobacteria</taxon>
        <taxon>Sphingomonadales</taxon>
        <taxon>Sphingomonadaceae</taxon>
        <taxon>Sphingomonas</taxon>
    </lineage>
</organism>
<dbReference type="AlphaFoldDB" id="A0A974NV47"/>
<dbReference type="EMBL" id="CP061035">
    <property type="protein sequence ID" value="QQV77594.1"/>
    <property type="molecule type" value="Genomic_DNA"/>
</dbReference>
<dbReference type="KEGG" id="sari:H5J25_01955"/>
<dbReference type="GO" id="GO:0003700">
    <property type="term" value="F:DNA-binding transcription factor activity"/>
    <property type="evidence" value="ECO:0007669"/>
    <property type="project" value="TreeGrafter"/>
</dbReference>
<dbReference type="PANTHER" id="PTHR30136:SF24">
    <property type="entry name" value="HTH-TYPE TRANSCRIPTIONAL REPRESSOR ALLR"/>
    <property type="match status" value="1"/>
</dbReference>
<dbReference type="PANTHER" id="PTHR30136">
    <property type="entry name" value="HELIX-TURN-HELIX TRANSCRIPTIONAL REGULATOR, ICLR FAMILY"/>
    <property type="match status" value="1"/>
</dbReference>
<feature type="domain" description="HTH iclR-type" evidence="4">
    <location>
        <begin position="21"/>
        <end position="83"/>
    </location>
</feature>
<dbReference type="InterPro" id="IPR050707">
    <property type="entry name" value="HTH_MetabolicPath_Reg"/>
</dbReference>
<gene>
    <name evidence="6" type="ORF">H5J25_01955</name>
</gene>
<name>A0A974NV47_9SPHN</name>
<dbReference type="InterPro" id="IPR014757">
    <property type="entry name" value="Tscrpt_reg_IclR_C"/>
</dbReference>
<keyword evidence="2" id="KW-0238">DNA-binding</keyword>
<dbReference type="PROSITE" id="PS51078">
    <property type="entry name" value="ICLR_ED"/>
    <property type="match status" value="1"/>
</dbReference>
<feature type="domain" description="IclR-ED" evidence="5">
    <location>
        <begin position="84"/>
        <end position="269"/>
    </location>
</feature>
<dbReference type="InterPro" id="IPR005471">
    <property type="entry name" value="Tscrpt_reg_IclR_N"/>
</dbReference>
<evidence type="ECO:0000313" key="6">
    <source>
        <dbReference type="EMBL" id="QQV77594.1"/>
    </source>
</evidence>
<keyword evidence="3" id="KW-0804">Transcription</keyword>